<feature type="transmembrane region" description="Helical" evidence="2">
    <location>
        <begin position="306"/>
        <end position="324"/>
    </location>
</feature>
<gene>
    <name evidence="5" type="ORF">CAP_8248</name>
</gene>
<evidence type="ECO:0000256" key="1">
    <source>
        <dbReference type="SAM" id="MobiDB-lite"/>
    </source>
</evidence>
<dbReference type="GO" id="GO:0016020">
    <property type="term" value="C:membrane"/>
    <property type="evidence" value="ECO:0007669"/>
    <property type="project" value="InterPro"/>
</dbReference>
<evidence type="ECO:0000313" key="5">
    <source>
        <dbReference type="EMBL" id="EYF07747.1"/>
    </source>
</evidence>
<comment type="caution">
    <text evidence="5">The sequence shown here is derived from an EMBL/GenBank/DDBJ whole genome shotgun (WGS) entry which is preliminary data.</text>
</comment>
<evidence type="ECO:0000256" key="2">
    <source>
        <dbReference type="SAM" id="Phobius"/>
    </source>
</evidence>
<organism evidence="5 6">
    <name type="scientific">Chondromyces apiculatus DSM 436</name>
    <dbReference type="NCBI Taxonomy" id="1192034"/>
    <lineage>
        <taxon>Bacteria</taxon>
        <taxon>Pseudomonadati</taxon>
        <taxon>Myxococcota</taxon>
        <taxon>Polyangia</taxon>
        <taxon>Polyangiales</taxon>
        <taxon>Polyangiaceae</taxon>
        <taxon>Chondromyces</taxon>
    </lineage>
</organism>
<dbReference type="AlphaFoldDB" id="A0A017TFN8"/>
<protein>
    <recommendedName>
        <fullName evidence="4">Mechanosensitive ion channel MscS domain-containing protein</fullName>
    </recommendedName>
</protein>
<dbReference type="STRING" id="1192034.CAP_8248"/>
<feature type="transmembrane region" description="Helical" evidence="2">
    <location>
        <begin position="425"/>
        <end position="448"/>
    </location>
</feature>
<feature type="transmembrane region" description="Helical" evidence="2">
    <location>
        <begin position="371"/>
        <end position="390"/>
    </location>
</feature>
<name>A0A017TFN8_9BACT</name>
<feature type="signal peptide" evidence="3">
    <location>
        <begin position="1"/>
        <end position="36"/>
    </location>
</feature>
<dbReference type="InterPro" id="IPR006685">
    <property type="entry name" value="MscS_channel_2nd"/>
</dbReference>
<feature type="compositionally biased region" description="Low complexity" evidence="1">
    <location>
        <begin position="32"/>
        <end position="49"/>
    </location>
</feature>
<feature type="chain" id="PRO_5001496981" description="Mechanosensitive ion channel MscS domain-containing protein" evidence="3">
    <location>
        <begin position="37"/>
        <end position="675"/>
    </location>
</feature>
<dbReference type="SUPFAM" id="SSF50182">
    <property type="entry name" value="Sm-like ribonucleoproteins"/>
    <property type="match status" value="1"/>
</dbReference>
<dbReference type="EMBL" id="ASRX01000008">
    <property type="protein sequence ID" value="EYF07747.1"/>
    <property type="molecule type" value="Genomic_DNA"/>
</dbReference>
<dbReference type="Pfam" id="PF00924">
    <property type="entry name" value="MS_channel_2nd"/>
    <property type="match status" value="1"/>
</dbReference>
<keyword evidence="2" id="KW-0472">Membrane</keyword>
<feature type="compositionally biased region" description="Pro residues" evidence="1">
    <location>
        <begin position="176"/>
        <end position="191"/>
    </location>
</feature>
<keyword evidence="2" id="KW-0812">Transmembrane</keyword>
<keyword evidence="3" id="KW-0732">Signal</keyword>
<feature type="region of interest" description="Disordered" evidence="1">
    <location>
        <begin position="32"/>
        <end position="199"/>
    </location>
</feature>
<evidence type="ECO:0000313" key="6">
    <source>
        <dbReference type="Proteomes" id="UP000019678"/>
    </source>
</evidence>
<dbReference type="RefSeq" id="WP_231511165.1">
    <property type="nucleotide sequence ID" value="NZ_ASRX01000008.1"/>
</dbReference>
<feature type="compositionally biased region" description="Gly residues" evidence="1">
    <location>
        <begin position="125"/>
        <end position="139"/>
    </location>
</feature>
<sequence>MKRLFARPGTARTLAAALAAAVVVPGMAVFPPAASAQGQGPQGASDAGPSTDARAPRPARLPERLPAGSADPDAGTRSDAGTRADAQALTDAGALADAGTRTDAGAVEDAGATPNDAGAAEQDGGAAGQDGGPGDGGAGAADAEVSGGDLLGDEYETEPEPPRSRRPSLPAASAAVPPPVPTLALPPPFPPAASAEPQEEAPIRFMDRTVFVVRGPRGGRTPEQRARAAVQVLERAAQEPEIPEVRVDISGDVAVIYVGQSPLIQLGPSDALAAGDASLGVHADTVASKVRDTLARERSRSQAAQLVFSVSLVVFSGLIALALLRKVGELVKRVRGWIADHPDKLPAIVLGGIEIVRPAAFKGALSVSLGVLRVLAQIGVIYTWLIFSFSLFEATASVRERLTGFVLAPVSALVGRLAVSVPVLVIAIFAALVVLLVLRFVGLFFGSVAREETKVGWLPADLAAPTGVLVRMAIVVGALVFGAPLVTGVSEGSLARTGMVMLVMLGLAAVPVLASAATGVAVVYGRKMRLGDMVEVGGRAGRVRELSLLEVRLEDEDGCPVRVPHLLSLVHPTRLLGRHPLMVIALSVSPSADLARTQEILARAAGSVSGRARVNLVGLDEGGAHFRVTLVSEDRDARGRWLAGAALALAAAGISLGRPPEGKRSGRSAAPGEVP</sequence>
<dbReference type="GO" id="GO:0008381">
    <property type="term" value="F:mechanosensitive monoatomic ion channel activity"/>
    <property type="evidence" value="ECO:0007669"/>
    <property type="project" value="InterPro"/>
</dbReference>
<feature type="transmembrane region" description="Helical" evidence="2">
    <location>
        <begin position="468"/>
        <end position="487"/>
    </location>
</feature>
<reference evidence="5 6" key="1">
    <citation type="submission" date="2013-05" db="EMBL/GenBank/DDBJ databases">
        <title>Genome assembly of Chondromyces apiculatus DSM 436.</title>
        <authorList>
            <person name="Sharma G."/>
            <person name="Khatri I."/>
            <person name="Kaur C."/>
            <person name="Mayilraj S."/>
            <person name="Subramanian S."/>
        </authorList>
    </citation>
    <scope>NUCLEOTIDE SEQUENCE [LARGE SCALE GENOMIC DNA]</scope>
    <source>
        <strain evidence="5 6">DSM 436</strain>
    </source>
</reference>
<feature type="transmembrane region" description="Helical" evidence="2">
    <location>
        <begin position="402"/>
        <end position="419"/>
    </location>
</feature>
<proteinExistence type="predicted"/>
<dbReference type="Proteomes" id="UP000019678">
    <property type="component" value="Unassembled WGS sequence"/>
</dbReference>
<feature type="transmembrane region" description="Helical" evidence="2">
    <location>
        <begin position="499"/>
        <end position="524"/>
    </location>
</feature>
<dbReference type="PANTHER" id="PTHR30221">
    <property type="entry name" value="SMALL-CONDUCTANCE MECHANOSENSITIVE CHANNEL"/>
    <property type="match status" value="1"/>
</dbReference>
<accession>A0A017TFN8</accession>
<dbReference type="InterPro" id="IPR045275">
    <property type="entry name" value="MscS_archaea/bacteria_type"/>
</dbReference>
<keyword evidence="6" id="KW-1185">Reference proteome</keyword>
<evidence type="ECO:0000259" key="4">
    <source>
        <dbReference type="Pfam" id="PF00924"/>
    </source>
</evidence>
<keyword evidence="2" id="KW-1133">Transmembrane helix</keyword>
<dbReference type="eggNOG" id="COG0668">
    <property type="taxonomic scope" value="Bacteria"/>
</dbReference>
<feature type="domain" description="Mechanosensitive ion channel MscS" evidence="4">
    <location>
        <begin position="514"/>
        <end position="565"/>
    </location>
</feature>
<dbReference type="PANTHER" id="PTHR30221:SF18">
    <property type="entry name" value="SLL0590 PROTEIN"/>
    <property type="match status" value="1"/>
</dbReference>
<evidence type="ECO:0000256" key="3">
    <source>
        <dbReference type="SAM" id="SignalP"/>
    </source>
</evidence>
<dbReference type="InterPro" id="IPR010920">
    <property type="entry name" value="LSM_dom_sf"/>
</dbReference>
<feature type="compositionally biased region" description="Low complexity" evidence="1">
    <location>
        <begin position="83"/>
        <end position="105"/>
    </location>
</feature>